<dbReference type="STRING" id="717646.M2MSE8"/>
<dbReference type="SUPFAM" id="SSF52499">
    <property type="entry name" value="Isochorismatase-like hydrolases"/>
    <property type="match status" value="1"/>
</dbReference>
<dbReference type="Gene3D" id="3.40.50.850">
    <property type="entry name" value="Isochorismatase-like"/>
    <property type="match status" value="1"/>
</dbReference>
<evidence type="ECO:0000256" key="7">
    <source>
        <dbReference type="ARBA" id="ARBA00043224"/>
    </source>
</evidence>
<dbReference type="GO" id="GO:0046872">
    <property type="term" value="F:metal ion binding"/>
    <property type="evidence" value="ECO:0007669"/>
    <property type="project" value="UniProtKB-KW"/>
</dbReference>
<proteinExistence type="inferred from homology"/>
<dbReference type="Pfam" id="PF00857">
    <property type="entry name" value="Isochorismatase"/>
    <property type="match status" value="1"/>
</dbReference>
<keyword evidence="4" id="KW-0378">Hydrolase</keyword>
<dbReference type="OrthoDB" id="3341310at2759"/>
<dbReference type="HOGENOM" id="CLU_068979_13_0_1"/>
<comment type="pathway">
    <text evidence="5">Cofactor biosynthesis; nicotinate biosynthesis; nicotinate from nicotinamide: step 1/1.</text>
</comment>
<comment type="similarity">
    <text evidence="1">Belongs to the isochorismatase family.</text>
</comment>
<keyword evidence="2" id="KW-0662">Pyridine nucleotide biosynthesis</keyword>
<name>M2MSE8_BAUPA</name>
<reference evidence="10 11" key="1">
    <citation type="journal article" date="2012" name="PLoS Pathog.">
        <title>Diverse lifestyles and strategies of plant pathogenesis encoded in the genomes of eighteen Dothideomycetes fungi.</title>
        <authorList>
            <person name="Ohm R.A."/>
            <person name="Feau N."/>
            <person name="Henrissat B."/>
            <person name="Schoch C.L."/>
            <person name="Horwitz B.A."/>
            <person name="Barry K.W."/>
            <person name="Condon B.J."/>
            <person name="Copeland A.C."/>
            <person name="Dhillon B."/>
            <person name="Glaser F."/>
            <person name="Hesse C.N."/>
            <person name="Kosti I."/>
            <person name="LaButti K."/>
            <person name="Lindquist E.A."/>
            <person name="Lucas S."/>
            <person name="Salamov A.A."/>
            <person name="Bradshaw R.E."/>
            <person name="Ciuffetti L."/>
            <person name="Hamelin R.C."/>
            <person name="Kema G.H.J."/>
            <person name="Lawrence C."/>
            <person name="Scott J.A."/>
            <person name="Spatafora J.W."/>
            <person name="Turgeon B.G."/>
            <person name="de Wit P.J.G.M."/>
            <person name="Zhong S."/>
            <person name="Goodwin S.B."/>
            <person name="Grigoriev I.V."/>
        </authorList>
    </citation>
    <scope>NUCLEOTIDE SEQUENCE [LARGE SCALE GENOMIC DNA]</scope>
    <source>
        <strain evidence="10 11">UAMH 10762</strain>
    </source>
</reference>
<dbReference type="PANTHER" id="PTHR11080:SF2">
    <property type="entry name" value="LD05707P"/>
    <property type="match status" value="1"/>
</dbReference>
<evidence type="ECO:0000259" key="9">
    <source>
        <dbReference type="Pfam" id="PF00857"/>
    </source>
</evidence>
<dbReference type="Proteomes" id="UP000011761">
    <property type="component" value="Unassembled WGS sequence"/>
</dbReference>
<evidence type="ECO:0000256" key="3">
    <source>
        <dbReference type="ARBA" id="ARBA00022723"/>
    </source>
</evidence>
<feature type="region of interest" description="Disordered" evidence="8">
    <location>
        <begin position="48"/>
        <end position="72"/>
    </location>
</feature>
<dbReference type="EC" id="3.5.1.19" evidence="6"/>
<evidence type="ECO:0000256" key="8">
    <source>
        <dbReference type="SAM" id="MobiDB-lite"/>
    </source>
</evidence>
<dbReference type="EMBL" id="KB445551">
    <property type="protein sequence ID" value="EMC99796.1"/>
    <property type="molecule type" value="Genomic_DNA"/>
</dbReference>
<dbReference type="InterPro" id="IPR000868">
    <property type="entry name" value="Isochorismatase-like_dom"/>
</dbReference>
<dbReference type="eggNOG" id="KOG4003">
    <property type="taxonomic scope" value="Eukaryota"/>
</dbReference>
<gene>
    <name evidence="10" type="ORF">BAUCODRAFT_63250</name>
</gene>
<dbReference type="KEGG" id="bcom:BAUCODRAFT_63250"/>
<evidence type="ECO:0000256" key="1">
    <source>
        <dbReference type="ARBA" id="ARBA00006336"/>
    </source>
</evidence>
<organism evidence="10 11">
    <name type="scientific">Baudoinia panamericana (strain UAMH 10762)</name>
    <name type="common">Angels' share fungus</name>
    <name type="synonym">Baudoinia compniacensis (strain UAMH 10762)</name>
    <dbReference type="NCBI Taxonomy" id="717646"/>
    <lineage>
        <taxon>Eukaryota</taxon>
        <taxon>Fungi</taxon>
        <taxon>Dikarya</taxon>
        <taxon>Ascomycota</taxon>
        <taxon>Pezizomycotina</taxon>
        <taxon>Dothideomycetes</taxon>
        <taxon>Dothideomycetidae</taxon>
        <taxon>Mycosphaerellales</taxon>
        <taxon>Teratosphaeriaceae</taxon>
        <taxon>Baudoinia</taxon>
    </lineage>
</organism>
<dbReference type="OMA" id="DFVDSWP"/>
<feature type="domain" description="Isochorismatase-like" evidence="9">
    <location>
        <begin position="1"/>
        <end position="205"/>
    </location>
</feature>
<dbReference type="CDD" id="cd01011">
    <property type="entry name" value="nicotinamidase"/>
    <property type="match status" value="1"/>
</dbReference>
<dbReference type="RefSeq" id="XP_007673093.1">
    <property type="nucleotide sequence ID" value="XM_007674903.1"/>
</dbReference>
<accession>M2MSE8</accession>
<dbReference type="GO" id="GO:0008936">
    <property type="term" value="F:nicotinamidase activity"/>
    <property type="evidence" value="ECO:0007669"/>
    <property type="project" value="UniProtKB-EC"/>
</dbReference>
<evidence type="ECO:0000256" key="6">
    <source>
        <dbReference type="ARBA" id="ARBA00039017"/>
    </source>
</evidence>
<evidence type="ECO:0000313" key="11">
    <source>
        <dbReference type="Proteomes" id="UP000011761"/>
    </source>
</evidence>
<dbReference type="InterPro" id="IPR036380">
    <property type="entry name" value="Isochorismatase-like_sf"/>
</dbReference>
<dbReference type="AlphaFoldDB" id="M2MSE8"/>
<evidence type="ECO:0000256" key="4">
    <source>
        <dbReference type="ARBA" id="ARBA00022801"/>
    </source>
</evidence>
<protein>
    <recommendedName>
        <fullName evidence="6">nicotinamidase</fullName>
        <ecNumber evidence="6">3.5.1.19</ecNumber>
    </recommendedName>
    <alternativeName>
        <fullName evidence="7">Nicotinamide deamidase</fullName>
    </alternativeName>
</protein>
<feature type="non-terminal residue" evidence="10">
    <location>
        <position position="1"/>
    </location>
</feature>
<dbReference type="InterPro" id="IPR052347">
    <property type="entry name" value="Isochorismatase_Nicotinamidase"/>
</dbReference>
<evidence type="ECO:0000256" key="5">
    <source>
        <dbReference type="ARBA" id="ARBA00037900"/>
    </source>
</evidence>
<dbReference type="GO" id="GO:0019363">
    <property type="term" value="P:pyridine nucleotide biosynthetic process"/>
    <property type="evidence" value="ECO:0007669"/>
    <property type="project" value="UniProtKB-KW"/>
</dbReference>
<evidence type="ECO:0000256" key="2">
    <source>
        <dbReference type="ARBA" id="ARBA00022642"/>
    </source>
</evidence>
<keyword evidence="3" id="KW-0479">Metal-binding</keyword>
<keyword evidence="11" id="KW-1185">Reference proteome</keyword>
<dbReference type="PANTHER" id="PTHR11080">
    <property type="entry name" value="PYRAZINAMIDASE/NICOTINAMIDASE"/>
    <property type="match status" value="1"/>
</dbReference>
<sequence length="215" mass="23641">QNDFCPPDGSLAVADGRDIAPAINELLELPFALKLATRDFHPRDHVSFASNHTGKKPFTDSHTFTNPENPEEKETTLLWPDHCVQGTPGCELISELDTSKLDFVQDKGQDKRVESYSAFGPPFQNPEISMSGLYQRLIQAGITDVFCCGLAFDYCVKHTAVDAAKKGFKTYVIEDATKGIERTSDGHAATLEAYREVGVRVISTTAEELQNFGIA</sequence>
<evidence type="ECO:0000313" key="10">
    <source>
        <dbReference type="EMBL" id="EMC99796.1"/>
    </source>
</evidence>
<dbReference type="GeneID" id="19116058"/>